<evidence type="ECO:0000313" key="10">
    <source>
        <dbReference type="Proteomes" id="UP001230005"/>
    </source>
</evidence>
<dbReference type="InterPro" id="IPR050638">
    <property type="entry name" value="AA-Vitamin_Transporters"/>
</dbReference>
<evidence type="ECO:0000256" key="5">
    <source>
        <dbReference type="ARBA" id="ARBA00022989"/>
    </source>
</evidence>
<comment type="caution">
    <text evidence="9">The sequence shown here is derived from an EMBL/GenBank/DDBJ whole genome shotgun (WGS) entry which is preliminary data.</text>
</comment>
<dbReference type="PANTHER" id="PTHR32322:SF18">
    <property type="entry name" value="S-ADENOSYLMETHIONINE_S-ADENOSYLHOMOCYSTEINE TRANSPORTER"/>
    <property type="match status" value="1"/>
</dbReference>
<evidence type="ECO:0000259" key="8">
    <source>
        <dbReference type="Pfam" id="PF00892"/>
    </source>
</evidence>
<dbReference type="InterPro" id="IPR000620">
    <property type="entry name" value="EamA_dom"/>
</dbReference>
<feature type="domain" description="EamA" evidence="8">
    <location>
        <begin position="36"/>
        <end position="164"/>
    </location>
</feature>
<feature type="transmembrane region" description="Helical" evidence="7">
    <location>
        <begin position="296"/>
        <end position="314"/>
    </location>
</feature>
<dbReference type="Proteomes" id="UP001230005">
    <property type="component" value="Unassembled WGS sequence"/>
</dbReference>
<feature type="transmembrane region" description="Helical" evidence="7">
    <location>
        <begin position="207"/>
        <end position="229"/>
    </location>
</feature>
<dbReference type="EMBL" id="JAUSUG010000001">
    <property type="protein sequence ID" value="MDQ0252803.1"/>
    <property type="molecule type" value="Genomic_DNA"/>
</dbReference>
<feature type="transmembrane region" description="Helical" evidence="7">
    <location>
        <begin position="93"/>
        <end position="117"/>
    </location>
</feature>
<evidence type="ECO:0000256" key="3">
    <source>
        <dbReference type="ARBA" id="ARBA00022475"/>
    </source>
</evidence>
<accession>A0ABT9ZQT0</accession>
<dbReference type="InterPro" id="IPR037185">
    <property type="entry name" value="EmrE-like"/>
</dbReference>
<gene>
    <name evidence="9" type="ORF">J2S74_000175</name>
</gene>
<feature type="transmembrane region" description="Helical" evidence="7">
    <location>
        <begin position="173"/>
        <end position="195"/>
    </location>
</feature>
<protein>
    <submittedName>
        <fullName evidence="9">Drug/metabolite transporter (DMT)-like permease</fullName>
    </submittedName>
</protein>
<keyword evidence="4 7" id="KW-0812">Transmembrane</keyword>
<evidence type="ECO:0000256" key="1">
    <source>
        <dbReference type="ARBA" id="ARBA00004651"/>
    </source>
</evidence>
<organism evidence="9 10">
    <name type="scientific">Evansella vedderi</name>
    <dbReference type="NCBI Taxonomy" id="38282"/>
    <lineage>
        <taxon>Bacteria</taxon>
        <taxon>Bacillati</taxon>
        <taxon>Bacillota</taxon>
        <taxon>Bacilli</taxon>
        <taxon>Bacillales</taxon>
        <taxon>Bacillaceae</taxon>
        <taxon>Evansella</taxon>
    </lineage>
</organism>
<feature type="transmembrane region" description="Helical" evidence="7">
    <location>
        <begin position="148"/>
        <end position="167"/>
    </location>
</feature>
<evidence type="ECO:0000256" key="6">
    <source>
        <dbReference type="ARBA" id="ARBA00023136"/>
    </source>
</evidence>
<feature type="transmembrane region" description="Helical" evidence="7">
    <location>
        <begin position="269"/>
        <end position="290"/>
    </location>
</feature>
<comment type="subcellular location">
    <subcellularLocation>
        <location evidence="1">Cell membrane</location>
        <topology evidence="1">Multi-pass membrane protein</topology>
    </subcellularLocation>
</comment>
<evidence type="ECO:0000256" key="2">
    <source>
        <dbReference type="ARBA" id="ARBA00007362"/>
    </source>
</evidence>
<proteinExistence type="inferred from homology"/>
<keyword evidence="5 7" id="KW-1133">Transmembrane helix</keyword>
<feature type="transmembrane region" description="Helical" evidence="7">
    <location>
        <begin position="123"/>
        <end position="141"/>
    </location>
</feature>
<reference evidence="9 10" key="1">
    <citation type="submission" date="2023-07" db="EMBL/GenBank/DDBJ databases">
        <title>Genomic Encyclopedia of Type Strains, Phase IV (KMG-IV): sequencing the most valuable type-strain genomes for metagenomic binning, comparative biology and taxonomic classification.</title>
        <authorList>
            <person name="Goeker M."/>
        </authorList>
    </citation>
    <scope>NUCLEOTIDE SEQUENCE [LARGE SCALE GENOMIC DNA]</scope>
    <source>
        <strain evidence="9 10">DSM 9768</strain>
    </source>
</reference>
<dbReference type="Pfam" id="PF00892">
    <property type="entry name" value="EamA"/>
    <property type="match status" value="2"/>
</dbReference>
<name>A0ABT9ZQT0_9BACI</name>
<dbReference type="PANTHER" id="PTHR32322">
    <property type="entry name" value="INNER MEMBRANE TRANSPORTER"/>
    <property type="match status" value="1"/>
</dbReference>
<evidence type="ECO:0000313" key="9">
    <source>
        <dbReference type="EMBL" id="MDQ0252803.1"/>
    </source>
</evidence>
<sequence>MSQELQQKWLRNRKSGLDRSFYSFAGRKKVNIIYLFALVMLSALWGSTFFWTKILLEDFHPISIVFFRCLFGILFLLPFLIKQRAFSRIKLSPSLVCISLLGATVPWTFMTVSVQYLETTLTGIINALTPIFGMLLSILVLKQRAKALDSLSIFLGFFGVAFIFILQNKSVQASEFLGIVILLSATFSYSFTSILSSKYQKQTSPYILAFTTLFTATIICGILMMFIQPDSYVYLFDSSNFTVYLILGMLSSGLGFVVFYYLVAYGGPVYALFITYLMPIVTLLLGYFFLDESVTASMIIGLVFIFISIGLMNYQKRRESVKSESA</sequence>
<feature type="transmembrane region" description="Helical" evidence="7">
    <location>
        <begin position="32"/>
        <end position="56"/>
    </location>
</feature>
<evidence type="ECO:0000256" key="4">
    <source>
        <dbReference type="ARBA" id="ARBA00022692"/>
    </source>
</evidence>
<feature type="domain" description="EamA" evidence="8">
    <location>
        <begin position="177"/>
        <end position="313"/>
    </location>
</feature>
<feature type="transmembrane region" description="Helical" evidence="7">
    <location>
        <begin position="241"/>
        <end position="262"/>
    </location>
</feature>
<keyword evidence="6 7" id="KW-0472">Membrane</keyword>
<feature type="transmembrane region" description="Helical" evidence="7">
    <location>
        <begin position="62"/>
        <end position="81"/>
    </location>
</feature>
<comment type="similarity">
    <text evidence="2">Belongs to the EamA transporter family.</text>
</comment>
<keyword evidence="10" id="KW-1185">Reference proteome</keyword>
<evidence type="ECO:0000256" key="7">
    <source>
        <dbReference type="SAM" id="Phobius"/>
    </source>
</evidence>
<keyword evidence="3" id="KW-1003">Cell membrane</keyword>
<dbReference type="SUPFAM" id="SSF103481">
    <property type="entry name" value="Multidrug resistance efflux transporter EmrE"/>
    <property type="match status" value="2"/>
</dbReference>